<name>A0AAE0CHV3_9ROSI</name>
<feature type="compositionally biased region" description="Acidic residues" evidence="1">
    <location>
        <begin position="151"/>
        <end position="161"/>
    </location>
</feature>
<proteinExistence type="predicted"/>
<gene>
    <name evidence="2" type="ORF">Ddye_011930</name>
</gene>
<keyword evidence="3" id="KW-1185">Reference proteome</keyword>
<feature type="compositionally biased region" description="Polar residues" evidence="1">
    <location>
        <begin position="162"/>
        <end position="174"/>
    </location>
</feature>
<dbReference type="Proteomes" id="UP001280121">
    <property type="component" value="Unassembled WGS sequence"/>
</dbReference>
<organism evidence="2 3">
    <name type="scientific">Dipteronia dyeriana</name>
    <dbReference type="NCBI Taxonomy" id="168575"/>
    <lineage>
        <taxon>Eukaryota</taxon>
        <taxon>Viridiplantae</taxon>
        <taxon>Streptophyta</taxon>
        <taxon>Embryophyta</taxon>
        <taxon>Tracheophyta</taxon>
        <taxon>Spermatophyta</taxon>
        <taxon>Magnoliopsida</taxon>
        <taxon>eudicotyledons</taxon>
        <taxon>Gunneridae</taxon>
        <taxon>Pentapetalae</taxon>
        <taxon>rosids</taxon>
        <taxon>malvids</taxon>
        <taxon>Sapindales</taxon>
        <taxon>Sapindaceae</taxon>
        <taxon>Hippocastanoideae</taxon>
        <taxon>Acereae</taxon>
        <taxon>Dipteronia</taxon>
    </lineage>
</organism>
<evidence type="ECO:0000313" key="3">
    <source>
        <dbReference type="Proteomes" id="UP001280121"/>
    </source>
</evidence>
<protein>
    <submittedName>
        <fullName evidence="2">Uncharacterized protein</fullName>
    </submittedName>
</protein>
<evidence type="ECO:0000313" key="2">
    <source>
        <dbReference type="EMBL" id="KAK2652074.1"/>
    </source>
</evidence>
<comment type="caution">
    <text evidence="2">The sequence shown here is derived from an EMBL/GenBank/DDBJ whole genome shotgun (WGS) entry which is preliminary data.</text>
</comment>
<dbReference type="EMBL" id="JANJYI010000004">
    <property type="protein sequence ID" value="KAK2652074.1"/>
    <property type="molecule type" value="Genomic_DNA"/>
</dbReference>
<sequence length="212" mass="23442">MYMCTCATFPEPTETFKAEVKLPWSGEYKVLNDDRDLQCVFNMFRNRNLNTIRIDVELQALAVAALSHEEIDADNLAFNSLESHNNSAKRVIQSTVEVVDLSTDDDGNNGEQLPSYASLPSEDDEDYVPNSNCSMSKTSSDMLPESADVQLDSDTDSDDEQLSNAASFTWNNDFMEQESSGDEGGGVQRPDQGPRGKPYRQIAGGRVHLEVG</sequence>
<reference evidence="2" key="1">
    <citation type="journal article" date="2023" name="Plant J.">
        <title>Genome sequences and population genomics provide insights into the demographic history, inbreeding, and mutation load of two 'living fossil' tree species of Dipteronia.</title>
        <authorList>
            <person name="Feng Y."/>
            <person name="Comes H.P."/>
            <person name="Chen J."/>
            <person name="Zhu S."/>
            <person name="Lu R."/>
            <person name="Zhang X."/>
            <person name="Li P."/>
            <person name="Qiu J."/>
            <person name="Olsen K.M."/>
            <person name="Qiu Y."/>
        </authorList>
    </citation>
    <scope>NUCLEOTIDE SEQUENCE</scope>
    <source>
        <strain evidence="2">KIB01</strain>
    </source>
</reference>
<feature type="region of interest" description="Disordered" evidence="1">
    <location>
        <begin position="101"/>
        <end position="212"/>
    </location>
</feature>
<accession>A0AAE0CHV3</accession>
<dbReference type="AlphaFoldDB" id="A0AAE0CHV3"/>
<feature type="compositionally biased region" description="Polar residues" evidence="1">
    <location>
        <begin position="129"/>
        <end position="141"/>
    </location>
</feature>
<evidence type="ECO:0000256" key="1">
    <source>
        <dbReference type="SAM" id="MobiDB-lite"/>
    </source>
</evidence>